<sequence length="331" mass="38130">MDFSEIMLPSQRDKYSGHIYRLRNKIESKIDREYDAEQASIPIKVESESEDEQGKGMLINTDESLLTSLKMTCSDNEDPFEDCDRTGLPTAQHPEKTVPVPTHELANTSVSNALSVISKQITSMAEKITKIDKKTDRMQKEMENILDRLGRVEKKVGISLATLEQVKDSVVVDEVGSRAENCCQPGFRFTFKKISTEEEFEEFETKLGTDEQYYNNVKKWLLMQLPDIKPNKRMHLALDILMERSFFAQCNWTGYSRNEQKVCFGIRTNIFKLFADIGSNKFVNMTELLVQSFFKKKLTHAKERAKNKSMTSRVTVKRKIAETMLAKNQFT</sequence>
<evidence type="ECO:0000313" key="2">
    <source>
        <dbReference type="EnsemblMetazoa" id="AMAM015182-PA"/>
    </source>
</evidence>
<protein>
    <submittedName>
        <fullName evidence="2">DUF4806 domain-containing protein</fullName>
    </submittedName>
</protein>
<evidence type="ECO:0000313" key="3">
    <source>
        <dbReference type="Proteomes" id="UP000075901"/>
    </source>
</evidence>
<organism evidence="2 3">
    <name type="scientific">Anopheles maculatus</name>
    <dbReference type="NCBI Taxonomy" id="74869"/>
    <lineage>
        <taxon>Eukaryota</taxon>
        <taxon>Metazoa</taxon>
        <taxon>Ecdysozoa</taxon>
        <taxon>Arthropoda</taxon>
        <taxon>Hexapoda</taxon>
        <taxon>Insecta</taxon>
        <taxon>Pterygota</taxon>
        <taxon>Neoptera</taxon>
        <taxon>Endopterygota</taxon>
        <taxon>Diptera</taxon>
        <taxon>Nematocera</taxon>
        <taxon>Culicoidea</taxon>
        <taxon>Culicidae</taxon>
        <taxon>Anophelinae</taxon>
        <taxon>Anopheles</taxon>
        <taxon>Anopheles maculatus group</taxon>
    </lineage>
</organism>
<accession>A0A182SX30</accession>
<dbReference type="EnsemblMetazoa" id="AMAM015182-RA">
    <property type="protein sequence ID" value="AMAM015182-PA"/>
    <property type="gene ID" value="AMAM015182"/>
</dbReference>
<name>A0A182SX30_9DIPT</name>
<dbReference type="InterPro" id="IPR032071">
    <property type="entry name" value="DUF4806"/>
</dbReference>
<reference evidence="2" key="2">
    <citation type="submission" date="2020-05" db="UniProtKB">
        <authorList>
            <consortium name="EnsemblMetazoa"/>
        </authorList>
    </citation>
    <scope>IDENTIFICATION</scope>
    <source>
        <strain evidence="2">maculatus3</strain>
    </source>
</reference>
<feature type="domain" description="DUF4806" evidence="1">
    <location>
        <begin position="191"/>
        <end position="273"/>
    </location>
</feature>
<dbReference type="VEuPathDB" id="VectorBase:AMAM015182"/>
<proteinExistence type="predicted"/>
<keyword evidence="3" id="KW-1185">Reference proteome</keyword>
<dbReference type="Pfam" id="PF16064">
    <property type="entry name" value="DUF4806"/>
    <property type="match status" value="1"/>
</dbReference>
<dbReference type="Proteomes" id="UP000075901">
    <property type="component" value="Unassembled WGS sequence"/>
</dbReference>
<evidence type="ECO:0000259" key="1">
    <source>
        <dbReference type="Pfam" id="PF16064"/>
    </source>
</evidence>
<dbReference type="AlphaFoldDB" id="A0A182SX30"/>
<reference evidence="3" key="1">
    <citation type="submission" date="2013-09" db="EMBL/GenBank/DDBJ databases">
        <title>The Genome Sequence of Anopheles maculatus species B.</title>
        <authorList>
            <consortium name="The Broad Institute Genomics Platform"/>
            <person name="Neafsey D.E."/>
            <person name="Besansky N."/>
            <person name="Howell P."/>
            <person name="Walton C."/>
            <person name="Young S.K."/>
            <person name="Zeng Q."/>
            <person name="Gargeya S."/>
            <person name="Fitzgerald M."/>
            <person name="Haas B."/>
            <person name="Abouelleil A."/>
            <person name="Allen A.W."/>
            <person name="Alvarado L."/>
            <person name="Arachchi H.M."/>
            <person name="Berlin A.M."/>
            <person name="Chapman S.B."/>
            <person name="Gainer-Dewar J."/>
            <person name="Goldberg J."/>
            <person name="Griggs A."/>
            <person name="Gujja S."/>
            <person name="Hansen M."/>
            <person name="Howarth C."/>
            <person name="Imamovic A."/>
            <person name="Ireland A."/>
            <person name="Larimer J."/>
            <person name="McCowan C."/>
            <person name="Murphy C."/>
            <person name="Pearson M."/>
            <person name="Poon T.W."/>
            <person name="Priest M."/>
            <person name="Roberts A."/>
            <person name="Saif S."/>
            <person name="Shea T."/>
            <person name="Sisk P."/>
            <person name="Sykes S."/>
            <person name="Wortman J."/>
            <person name="Nusbaum C."/>
            <person name="Birren B."/>
        </authorList>
    </citation>
    <scope>NUCLEOTIDE SEQUENCE [LARGE SCALE GENOMIC DNA]</scope>
    <source>
        <strain evidence="3">maculatus3</strain>
    </source>
</reference>